<dbReference type="EMBL" id="CAGI01000177">
    <property type="protein sequence ID" value="CCF52759.1"/>
    <property type="molecule type" value="Genomic_DNA"/>
</dbReference>
<feature type="region of interest" description="Disordered" evidence="1">
    <location>
        <begin position="273"/>
        <end position="341"/>
    </location>
</feature>
<comment type="caution">
    <text evidence="2">The sequence shown here is derived from an EMBL/GenBank/DDBJ whole genome shotgun (WGS) entry which is preliminary data.</text>
</comment>
<proteinExistence type="predicted"/>
<feature type="compositionally biased region" description="Acidic residues" evidence="1">
    <location>
        <begin position="486"/>
        <end position="496"/>
    </location>
</feature>
<sequence>MFPRPRRPASFLHNPSAAAANLGDASEEESLVEDSLNHAGPFQPYRSLPQPSLFTRPRPPPEADGFAYAATPSGMPNLRSEIIPQGIFNQPPAQPPRIERHRYRPPSRPPQHQQQQRMFGSPPADVSGSVSGSFSFAPRTQLLPAFTAPQIARGTLFPSSPPQQLGASLDSAAIAIEQRIQAARSAAGEPSARVVSFSSHPQVTTPQNAPNVGNAYPEPPRMPAAVRGRGGRRDGADASTSHLGRRAGGNANAPFSHQQHQVVMPTRLFALPPDTASRFPPSPQAIAHPFNTPQHNPPLHSHEYHQAAAAASGPSTSISISADPTNTTSHSTSHSTESPEVVRLRKWDGTQTTVPSYILSRQAENVVEDTFEYDTVHRFHPRHILDRQKNRVTGEEGEGKEGEIQDVDALQAILETQLGLRGMHGWYGYTYTNPKPPTQSTKAVQETEEEPNSSTGGRTSRKRRRSNCPSSPPSSSPTTPSTTRAEEEEEEEEEETSPIVVYDTFGRIRGTVVLPSYSRRGGPHFPLPSPKETFGIRHSAGSHLVLTAGSALSTKEARLVGQVEFVKVRYDELQTPKRSVGSKEAESESKERIGGTVRSETFYSELKAKRKALTKFQRTHRPALLKGLQNALLDSTSLTYPSHY</sequence>
<feature type="compositionally biased region" description="Polar residues" evidence="1">
    <location>
        <begin position="198"/>
        <end position="211"/>
    </location>
</feature>
<dbReference type="AlphaFoldDB" id="I2G0R6"/>
<dbReference type="Proteomes" id="UP000006174">
    <property type="component" value="Unassembled WGS sequence"/>
</dbReference>
<dbReference type="eggNOG" id="ENOG502R2GB">
    <property type="taxonomic scope" value="Eukaryota"/>
</dbReference>
<feature type="compositionally biased region" description="Polar residues" evidence="1">
    <location>
        <begin position="431"/>
        <end position="444"/>
    </location>
</feature>
<evidence type="ECO:0000313" key="3">
    <source>
        <dbReference type="Proteomes" id="UP000006174"/>
    </source>
</evidence>
<evidence type="ECO:0000313" key="2">
    <source>
        <dbReference type="EMBL" id="CCF52759.1"/>
    </source>
</evidence>
<feature type="region of interest" description="Disordered" evidence="1">
    <location>
        <begin position="21"/>
        <end position="132"/>
    </location>
</feature>
<organism evidence="2 3">
    <name type="scientific">Ustilago hordei</name>
    <name type="common">Barley covered smut fungus</name>
    <dbReference type="NCBI Taxonomy" id="120017"/>
    <lineage>
        <taxon>Eukaryota</taxon>
        <taxon>Fungi</taxon>
        <taxon>Dikarya</taxon>
        <taxon>Basidiomycota</taxon>
        <taxon>Ustilaginomycotina</taxon>
        <taxon>Ustilaginomycetes</taxon>
        <taxon>Ustilaginales</taxon>
        <taxon>Ustilaginaceae</taxon>
        <taxon>Ustilago</taxon>
    </lineage>
</organism>
<feature type="compositionally biased region" description="Low complexity" evidence="1">
    <location>
        <begin position="324"/>
        <end position="339"/>
    </location>
</feature>
<gene>
    <name evidence="2" type="ORF">UHOR_04084</name>
</gene>
<feature type="region of interest" description="Disordered" evidence="1">
    <location>
        <begin position="198"/>
        <end position="256"/>
    </location>
</feature>
<evidence type="ECO:0000256" key="1">
    <source>
        <dbReference type="SAM" id="MobiDB-lite"/>
    </source>
</evidence>
<protein>
    <submittedName>
        <fullName evidence="2">Uncharacterized protein</fullName>
    </submittedName>
</protein>
<keyword evidence="3" id="KW-1185">Reference proteome</keyword>
<dbReference type="HOGENOM" id="CLU_425241_0_0_1"/>
<name>I2G0R6_USTHO</name>
<feature type="compositionally biased region" description="Polar residues" evidence="1">
    <location>
        <begin position="313"/>
        <end position="323"/>
    </location>
</feature>
<reference evidence="2 3" key="1">
    <citation type="journal article" date="2012" name="Plant Cell">
        <title>Genome comparison of barley and maize smut fungi reveals targeted loss of RNA silencing components and species-specific presence of transposable elements.</title>
        <authorList>
            <person name="Laurie J.D."/>
            <person name="Ali S."/>
            <person name="Linning R."/>
            <person name="Mannhaupt G."/>
            <person name="Wong P."/>
            <person name="Gueldener U."/>
            <person name="Muensterkoetter M."/>
            <person name="Moore R."/>
            <person name="Kahmann R."/>
            <person name="Bakkeren G."/>
            <person name="Schirawski J."/>
        </authorList>
    </citation>
    <scope>NUCLEOTIDE SEQUENCE [LARGE SCALE GENOMIC DNA]</scope>
    <source>
        <strain evidence="3">Uh4875-4</strain>
    </source>
</reference>
<accession>I2G0R6</accession>
<feature type="region of interest" description="Disordered" evidence="1">
    <location>
        <begin position="431"/>
        <end position="502"/>
    </location>
</feature>
<dbReference type="OMA" id="HDSACTI"/>